<evidence type="ECO:0000313" key="18">
    <source>
        <dbReference type="Ensembl" id="ENSSFOP00015072846.1"/>
    </source>
</evidence>
<dbReference type="Proteomes" id="UP000694397">
    <property type="component" value="Chromosome 2"/>
</dbReference>
<evidence type="ECO:0000313" key="19">
    <source>
        <dbReference type="Proteomes" id="UP000694397"/>
    </source>
</evidence>
<keyword evidence="6" id="KW-0677">Repeat</keyword>
<evidence type="ECO:0000256" key="7">
    <source>
        <dbReference type="ARBA" id="ARBA00022889"/>
    </source>
</evidence>
<dbReference type="FunFam" id="2.60.40.10:FF:000347">
    <property type="entry name" value="Neuronal cell adhesion molecule"/>
    <property type="match status" value="1"/>
</dbReference>
<dbReference type="Pfam" id="PF13927">
    <property type="entry name" value="Ig_3"/>
    <property type="match status" value="3"/>
</dbReference>
<dbReference type="InterPro" id="IPR013098">
    <property type="entry name" value="Ig_I-set"/>
</dbReference>
<accession>A0A8C9WAS6</accession>
<evidence type="ECO:0000259" key="17">
    <source>
        <dbReference type="PROSITE" id="PS50853"/>
    </source>
</evidence>
<evidence type="ECO:0000256" key="6">
    <source>
        <dbReference type="ARBA" id="ARBA00022737"/>
    </source>
</evidence>
<name>A0A8C9WAS6_SCLFO</name>
<dbReference type="Pfam" id="PF07679">
    <property type="entry name" value="I-set"/>
    <property type="match status" value="2"/>
</dbReference>
<evidence type="ECO:0000256" key="5">
    <source>
        <dbReference type="ARBA" id="ARBA00022729"/>
    </source>
</evidence>
<evidence type="ECO:0000256" key="2">
    <source>
        <dbReference type="ARBA" id="ARBA00008588"/>
    </source>
</evidence>
<evidence type="ECO:0000256" key="13">
    <source>
        <dbReference type="SAM" id="MobiDB-lite"/>
    </source>
</evidence>
<dbReference type="InterPro" id="IPR013783">
    <property type="entry name" value="Ig-like_fold"/>
</dbReference>
<keyword evidence="8 14" id="KW-1133">Transmembrane helix</keyword>
<evidence type="ECO:0000256" key="15">
    <source>
        <dbReference type="SAM" id="SignalP"/>
    </source>
</evidence>
<dbReference type="InterPro" id="IPR007110">
    <property type="entry name" value="Ig-like_dom"/>
</dbReference>
<dbReference type="SMART" id="SM00409">
    <property type="entry name" value="IG"/>
    <property type="match status" value="6"/>
</dbReference>
<dbReference type="OrthoDB" id="10010359at2759"/>
<keyword evidence="11" id="KW-0325">Glycoprotein</keyword>
<dbReference type="Pfam" id="PF00041">
    <property type="entry name" value="fn3"/>
    <property type="match status" value="4"/>
</dbReference>
<keyword evidence="10" id="KW-1015">Disulfide bond</keyword>
<dbReference type="FunFam" id="2.60.40.10:FF:000078">
    <property type="entry name" value="Neuronal cell adhesion molecule"/>
    <property type="match status" value="1"/>
</dbReference>
<dbReference type="InterPro" id="IPR003961">
    <property type="entry name" value="FN3_dom"/>
</dbReference>
<dbReference type="PROSITE" id="PS50835">
    <property type="entry name" value="IG_LIKE"/>
    <property type="match status" value="6"/>
</dbReference>
<sequence>MPSSCWMVAMAKLLLLLLLSRGLYAIEIPLDLKQPPTITKQSVKDHIVDPRDSAVVECEAKGNPMPVFSWRRNGKFFNPGRDPRVSMRRRSGTLDIAFYSGLDPEDYEGEYQCFATNDFGSAVSNKILLRVSKSPVWPKEFLEPVAVNQGLPLVLPCDPPPSVPPPHIFWMNSSMMPIVEDRRLTVGLNGDLYFSSITVNDTRTTYSCNARFAQTIQQKSPYTIKVNLKLTQQVSYLNHSDLYSARLVAESVPSFLFPKGTASSKVVLRGKPLILMCIAAGVPTPTITWSKKVGDLPRRKLRLENFNKTLRITSMSDDNAGDYICTASNRMGATSHTITVRVQATPYWANKPENLVLTSEDNGKLICRANGIPKPTIQWLVNGEPVDSVPPNPRRQVAGDTLILRSVQIGDSAVYQCNASNEHGYLLANAFISIQEAAPRMLGPRNQLVKVMENNRTFLYCPFFGSPLPELRWFKDGQIVGRDGGHYKAYTNGTLEVRHARLDDQGTYTCVANNRLGKAENQARLEVKEPTRITRPPEHLRAIRGSTARFECRAKHDPTLPITVTWKRNGRLLVLGWRWKEDDFLAISSVRREDEGNYTCTVRTELDRASASARLVVLDRPDPPTDLELSDPTERSIRITWTPGNDNHSPTKEYLVQYEEDYWEPGRWKNLSSYPGNLNSVILPLSPFINYQFRVYAINAIGWSKPSRPSQRYQTSGAAPDAVPGNIRGVGTWKTRMEIRWEPLEDTQRNGPHLRYIVWWRRRDSREEWKNITTYWLRHIIYDTDTFTPYEIKVQAVNDFGLGPESNVVIGYSGEDRPIAAPTNLRVSKTDSTKATVHWTPVPSKTIMGLLKEYKVYYWRESSQLKWLSVSREKKSKGFNVTGPQPWGVLTGLVPYSNYKMHMVVANSRYEGPASSTVEFQTKEGVPAPPRFFRIQQRHMDTLYLDWDRPAEPNGILTGYTLKYQVVLVPLTVNGTRGGRTQLDFPPNTTYYSMNRPDRYTRYRFSLAARTQVGVGEAAVEDSPLFTNEGEPTQTWWSNGLTKCERTSCVCTRLDRSGDTNLHKDPYKSAVKGWSEVIAMTYFDSYTREQVDIATQGWFIGVMCAIALLVVILLIVCFIKKSRGGKYPVRDKKDLPLDPVDQKDQDGSFDYRDEDNKPLQGSQMSLDGMVKMQESDDSLVDYGEGGDGQFNEDGSFIGQYAGRKDRDENEGNLGSEATSPVSPLYSLA</sequence>
<feature type="domain" description="Fibronectin type-III" evidence="17">
    <location>
        <begin position="929"/>
        <end position="1030"/>
    </location>
</feature>
<feature type="region of interest" description="Disordered" evidence="13">
    <location>
        <begin position="1177"/>
        <end position="1228"/>
    </location>
</feature>
<gene>
    <name evidence="18" type="primary">NFASC</name>
</gene>
<comment type="similarity">
    <text evidence="2">Belongs to the immunoglobulin superfamily. L1/neurofascin/NgCAM family.</text>
</comment>
<dbReference type="FunFam" id="2.60.40.10:FF:000363">
    <property type="entry name" value="neurofascin isoform X1"/>
    <property type="match status" value="1"/>
</dbReference>
<feature type="domain" description="Ig-like" evidence="16">
    <location>
        <begin position="530"/>
        <end position="616"/>
    </location>
</feature>
<keyword evidence="19" id="KW-1185">Reference proteome</keyword>
<feature type="domain" description="Ig-like" evidence="16">
    <location>
        <begin position="346"/>
        <end position="433"/>
    </location>
</feature>
<keyword evidence="3" id="KW-1003">Cell membrane</keyword>
<keyword evidence="7" id="KW-0130">Cell adhesion</keyword>
<feature type="chain" id="PRO_5034180666" evidence="15">
    <location>
        <begin position="26"/>
        <end position="1228"/>
    </location>
</feature>
<feature type="domain" description="Fibronectin type-III" evidence="17">
    <location>
        <begin position="723"/>
        <end position="816"/>
    </location>
</feature>
<dbReference type="InterPro" id="IPR003599">
    <property type="entry name" value="Ig_sub"/>
</dbReference>
<evidence type="ECO:0000256" key="14">
    <source>
        <dbReference type="SAM" id="Phobius"/>
    </source>
</evidence>
<dbReference type="FunFam" id="2.60.40.10:FF:000005">
    <property type="entry name" value="Neuronal cell adhesion molecule"/>
    <property type="match status" value="1"/>
</dbReference>
<evidence type="ECO:0000256" key="8">
    <source>
        <dbReference type="ARBA" id="ARBA00022989"/>
    </source>
</evidence>
<evidence type="ECO:0000256" key="4">
    <source>
        <dbReference type="ARBA" id="ARBA00022692"/>
    </source>
</evidence>
<dbReference type="PANTHER" id="PTHR44170">
    <property type="entry name" value="PROTEIN SIDEKICK"/>
    <property type="match status" value="1"/>
</dbReference>
<feature type="domain" description="Fibronectin type-III" evidence="17">
    <location>
        <begin position="623"/>
        <end position="718"/>
    </location>
</feature>
<dbReference type="GO" id="GO:0005886">
    <property type="term" value="C:plasma membrane"/>
    <property type="evidence" value="ECO:0007669"/>
    <property type="project" value="UniProtKB-SubCell"/>
</dbReference>
<proteinExistence type="inferred from homology"/>
<keyword evidence="12" id="KW-0393">Immunoglobulin domain</keyword>
<dbReference type="InterPro" id="IPR036116">
    <property type="entry name" value="FN3_sf"/>
</dbReference>
<comment type="subcellular location">
    <subcellularLocation>
        <location evidence="1">Cell membrane</location>
        <topology evidence="1">Single-pass type I membrane protein</topology>
    </subcellularLocation>
</comment>
<dbReference type="SUPFAM" id="SSF49265">
    <property type="entry name" value="Fibronectin type III"/>
    <property type="match status" value="2"/>
</dbReference>
<dbReference type="PROSITE" id="PS50853">
    <property type="entry name" value="FN3"/>
    <property type="match status" value="4"/>
</dbReference>
<dbReference type="FunFam" id="2.60.40.10:FF:000600">
    <property type="entry name" value="Contactin 2"/>
    <property type="match status" value="1"/>
</dbReference>
<reference evidence="18 19" key="1">
    <citation type="submission" date="2019-04" db="EMBL/GenBank/DDBJ databases">
        <authorList>
            <consortium name="Wellcome Sanger Institute Data Sharing"/>
        </authorList>
    </citation>
    <scope>NUCLEOTIDE SEQUENCE [LARGE SCALE GENOMIC DNA]</scope>
</reference>
<dbReference type="GO" id="GO:0030424">
    <property type="term" value="C:axon"/>
    <property type="evidence" value="ECO:0007669"/>
    <property type="project" value="TreeGrafter"/>
</dbReference>
<keyword evidence="4 14" id="KW-0812">Transmembrane</keyword>
<dbReference type="GO" id="GO:0007420">
    <property type="term" value="P:brain development"/>
    <property type="evidence" value="ECO:0007669"/>
    <property type="project" value="TreeGrafter"/>
</dbReference>
<feature type="region of interest" description="Disordered" evidence="13">
    <location>
        <begin position="1130"/>
        <end position="1165"/>
    </location>
</feature>
<dbReference type="GO" id="GO:0098632">
    <property type="term" value="F:cell-cell adhesion mediator activity"/>
    <property type="evidence" value="ECO:0007669"/>
    <property type="project" value="TreeGrafter"/>
</dbReference>
<dbReference type="GeneTree" id="ENSGT00940000157024"/>
<evidence type="ECO:0000256" key="3">
    <source>
        <dbReference type="ARBA" id="ARBA00022475"/>
    </source>
</evidence>
<reference evidence="18" key="3">
    <citation type="submission" date="2025-09" db="UniProtKB">
        <authorList>
            <consortium name="Ensembl"/>
        </authorList>
    </citation>
    <scope>IDENTIFICATION</scope>
</reference>
<dbReference type="AlphaFoldDB" id="A0A8C9WAS6"/>
<evidence type="ECO:0000256" key="12">
    <source>
        <dbReference type="ARBA" id="ARBA00023319"/>
    </source>
</evidence>
<evidence type="ECO:0000259" key="16">
    <source>
        <dbReference type="PROSITE" id="PS50835"/>
    </source>
</evidence>
<feature type="compositionally biased region" description="Basic and acidic residues" evidence="13">
    <location>
        <begin position="1130"/>
        <end position="1157"/>
    </location>
</feature>
<feature type="signal peptide" evidence="15">
    <location>
        <begin position="1"/>
        <end position="25"/>
    </location>
</feature>
<keyword evidence="5 15" id="KW-0732">Signal</keyword>
<reference evidence="18" key="2">
    <citation type="submission" date="2025-08" db="UniProtKB">
        <authorList>
            <consortium name="Ensembl"/>
        </authorList>
    </citation>
    <scope>IDENTIFICATION</scope>
</reference>
<evidence type="ECO:0000256" key="1">
    <source>
        <dbReference type="ARBA" id="ARBA00004251"/>
    </source>
</evidence>
<evidence type="ECO:0000256" key="11">
    <source>
        <dbReference type="ARBA" id="ARBA00023180"/>
    </source>
</evidence>
<feature type="domain" description="Ig-like" evidence="16">
    <location>
        <begin position="444"/>
        <end position="526"/>
    </location>
</feature>
<dbReference type="CDD" id="cd00063">
    <property type="entry name" value="FN3"/>
    <property type="match status" value="4"/>
</dbReference>
<protein>
    <submittedName>
        <fullName evidence="18">Neurofascin</fullName>
    </submittedName>
</protein>
<feature type="transmembrane region" description="Helical" evidence="14">
    <location>
        <begin position="1098"/>
        <end position="1119"/>
    </location>
</feature>
<feature type="domain" description="Ig-like" evidence="16">
    <location>
        <begin position="36"/>
        <end position="124"/>
    </location>
</feature>
<dbReference type="SMART" id="SM00408">
    <property type="entry name" value="IGc2"/>
    <property type="match status" value="5"/>
</dbReference>
<feature type="domain" description="Ig-like" evidence="16">
    <location>
        <begin position="253"/>
        <end position="341"/>
    </location>
</feature>
<dbReference type="Gene3D" id="2.60.40.10">
    <property type="entry name" value="Immunoglobulins"/>
    <property type="match status" value="10"/>
</dbReference>
<dbReference type="InterPro" id="IPR036179">
    <property type="entry name" value="Ig-like_dom_sf"/>
</dbReference>
<dbReference type="Pfam" id="PF13882">
    <property type="entry name" value="Bravo_FIGEY"/>
    <property type="match status" value="1"/>
</dbReference>
<evidence type="ECO:0000256" key="10">
    <source>
        <dbReference type="ARBA" id="ARBA00023157"/>
    </source>
</evidence>
<evidence type="ECO:0000256" key="9">
    <source>
        <dbReference type="ARBA" id="ARBA00023136"/>
    </source>
</evidence>
<dbReference type="InterPro" id="IPR003598">
    <property type="entry name" value="Ig_sub2"/>
</dbReference>
<feature type="domain" description="Fibronectin type-III" evidence="17">
    <location>
        <begin position="821"/>
        <end position="925"/>
    </location>
</feature>
<feature type="domain" description="Ig-like" evidence="16">
    <location>
        <begin position="138"/>
        <end position="225"/>
    </location>
</feature>
<dbReference type="SMART" id="SM00060">
    <property type="entry name" value="FN3"/>
    <property type="match status" value="4"/>
</dbReference>
<organism evidence="18 19">
    <name type="scientific">Scleropages formosus</name>
    <name type="common">Asian bonytongue</name>
    <name type="synonym">Osteoglossum formosum</name>
    <dbReference type="NCBI Taxonomy" id="113540"/>
    <lineage>
        <taxon>Eukaryota</taxon>
        <taxon>Metazoa</taxon>
        <taxon>Chordata</taxon>
        <taxon>Craniata</taxon>
        <taxon>Vertebrata</taxon>
        <taxon>Euteleostomi</taxon>
        <taxon>Actinopterygii</taxon>
        <taxon>Neopterygii</taxon>
        <taxon>Teleostei</taxon>
        <taxon>Osteoglossocephala</taxon>
        <taxon>Osteoglossomorpha</taxon>
        <taxon>Osteoglossiformes</taxon>
        <taxon>Osteoglossidae</taxon>
        <taxon>Scleropages</taxon>
    </lineage>
</organism>
<dbReference type="PANTHER" id="PTHR44170:SF12">
    <property type="entry name" value="NEUROFASCIN"/>
    <property type="match status" value="1"/>
</dbReference>
<dbReference type="GO" id="GO:0007411">
    <property type="term" value="P:axon guidance"/>
    <property type="evidence" value="ECO:0007669"/>
    <property type="project" value="TreeGrafter"/>
</dbReference>
<dbReference type="FunFam" id="2.60.40.10:FF:000114">
    <property type="entry name" value="Neuronal cell adhesion molecule"/>
    <property type="match status" value="1"/>
</dbReference>
<dbReference type="InterPro" id="IPR026966">
    <property type="entry name" value="Neurofascin/L1/NrCAM_C"/>
</dbReference>
<dbReference type="Ensembl" id="ENSSFOT00015058044.1">
    <property type="protein sequence ID" value="ENSSFOP00015072846.1"/>
    <property type="gene ID" value="ENSSFOG00015014839.2"/>
</dbReference>
<dbReference type="FunFam" id="2.60.40.10:FF:000057">
    <property type="entry name" value="neural cell adhesion molecule L1"/>
    <property type="match status" value="1"/>
</dbReference>
<keyword evidence="9 14" id="KW-0472">Membrane</keyword>
<dbReference type="SUPFAM" id="SSF48726">
    <property type="entry name" value="Immunoglobulin"/>
    <property type="match status" value="6"/>
</dbReference>